<dbReference type="OrthoDB" id="5596743at2759"/>
<keyword evidence="1" id="KW-0732">Signal</keyword>
<protein>
    <submittedName>
        <fullName evidence="2">Uncharacterized protein</fullName>
    </submittedName>
</protein>
<sequence length="258" mass="26492">MKFTTAFILSSVIYAVAATRNSNGCNQNNCYRAVKADNFPTRPGTADCSSFLSTTIEQKTSTEINGGVETIVTYYETTIPTHIPAYASPCSDSPVKYSSACSCIGVTPVTTIIIPTCGPGTLSCNNGPCQDVLSDPNNCGACGNTCESGTCINGQCSVASCDGSSCGSLNGCGADCFCFKEASGKGFCGPNISCAPLKDCNANSDCEIGEVCAISTCCSRNVCLNSCALSRRSLASNFVGSRDVNAGWTGGAPPPSLF</sequence>
<dbReference type="EMBL" id="WIWS01000003">
    <property type="protein sequence ID" value="KAF3228800.1"/>
    <property type="molecule type" value="Genomic_DNA"/>
</dbReference>
<dbReference type="EMBL" id="WIPF01000006">
    <property type="protein sequence ID" value="KAF3230878.1"/>
    <property type="molecule type" value="Genomic_DNA"/>
</dbReference>
<organism evidence="2 7">
    <name type="scientific">Orbilia oligospora</name>
    <name type="common">Nematode-trapping fungus</name>
    <name type="synonym">Arthrobotrys oligospora</name>
    <dbReference type="NCBI Taxonomy" id="2813651"/>
    <lineage>
        <taxon>Eukaryota</taxon>
        <taxon>Fungi</taxon>
        <taxon>Dikarya</taxon>
        <taxon>Ascomycota</taxon>
        <taxon>Pezizomycotina</taxon>
        <taxon>Orbiliomycetes</taxon>
        <taxon>Orbiliales</taxon>
        <taxon>Orbiliaceae</taxon>
        <taxon>Orbilia</taxon>
    </lineage>
</organism>
<evidence type="ECO:0000313" key="2">
    <source>
        <dbReference type="EMBL" id="KAF3223734.1"/>
    </source>
</evidence>
<evidence type="ECO:0000313" key="6">
    <source>
        <dbReference type="Proteomes" id="UP000483672"/>
    </source>
</evidence>
<evidence type="ECO:0000313" key="5">
    <source>
        <dbReference type="Proteomes" id="UP000472727"/>
    </source>
</evidence>
<proteinExistence type="predicted"/>
<reference evidence="5 6" key="1">
    <citation type="submission" date="2019-06" db="EMBL/GenBank/DDBJ databases">
        <authorList>
            <person name="Palmer J.M."/>
        </authorList>
    </citation>
    <scope>NUCLEOTIDE SEQUENCE</scope>
    <source>
        <strain evidence="3 5">TWF106</strain>
        <strain evidence="4 6">TWF191</strain>
        <strain evidence="2">TWF679</strain>
    </source>
</reference>
<feature type="signal peptide" evidence="1">
    <location>
        <begin position="1"/>
        <end position="18"/>
    </location>
</feature>
<comment type="caution">
    <text evidence="2">The sequence shown here is derived from an EMBL/GenBank/DDBJ whole genome shotgun (WGS) entry which is preliminary data.</text>
</comment>
<evidence type="ECO:0000313" key="4">
    <source>
        <dbReference type="EMBL" id="KAF3230878.1"/>
    </source>
</evidence>
<name>A0A6G1LYC4_ORBOL</name>
<dbReference type="AlphaFoldDB" id="A0A6G1LYC4"/>
<feature type="chain" id="PRO_5041171310" evidence="1">
    <location>
        <begin position="19"/>
        <end position="258"/>
    </location>
</feature>
<dbReference type="Proteomes" id="UP000614610">
    <property type="component" value="Unassembled WGS sequence"/>
</dbReference>
<accession>A0A6G1LYC4</accession>
<dbReference type="EMBL" id="WIWT01000001">
    <property type="protein sequence ID" value="KAF3223734.1"/>
    <property type="molecule type" value="Genomic_DNA"/>
</dbReference>
<evidence type="ECO:0000256" key="1">
    <source>
        <dbReference type="SAM" id="SignalP"/>
    </source>
</evidence>
<evidence type="ECO:0000313" key="7">
    <source>
        <dbReference type="Proteomes" id="UP000614610"/>
    </source>
</evidence>
<dbReference type="Proteomes" id="UP000483672">
    <property type="component" value="Unassembled WGS sequence"/>
</dbReference>
<gene>
    <name evidence="3" type="ORF">TWF106_006320</name>
    <name evidence="4" type="ORF">TWF191_008719</name>
    <name evidence="2" type="ORF">TWF679_000172</name>
</gene>
<dbReference type="Proteomes" id="UP000472727">
    <property type="component" value="Unassembled WGS sequence"/>
</dbReference>
<evidence type="ECO:0000313" key="3">
    <source>
        <dbReference type="EMBL" id="KAF3228800.1"/>
    </source>
</evidence>